<dbReference type="RefSeq" id="XP_033587609.1">
    <property type="nucleotide sequence ID" value="XM_033729912.1"/>
</dbReference>
<dbReference type="SMART" id="SM00324">
    <property type="entry name" value="RhoGAP"/>
    <property type="match status" value="1"/>
</dbReference>
<organism evidence="4 5">
    <name type="scientific">Neohortaea acidophila</name>
    <dbReference type="NCBI Taxonomy" id="245834"/>
    <lineage>
        <taxon>Eukaryota</taxon>
        <taxon>Fungi</taxon>
        <taxon>Dikarya</taxon>
        <taxon>Ascomycota</taxon>
        <taxon>Pezizomycotina</taxon>
        <taxon>Dothideomycetes</taxon>
        <taxon>Dothideomycetidae</taxon>
        <taxon>Mycosphaerellales</taxon>
        <taxon>Teratosphaeriaceae</taxon>
        <taxon>Neohortaea</taxon>
    </lineage>
</organism>
<gene>
    <name evidence="4" type="ORF">BDY17DRAFT_181458</name>
</gene>
<sequence>MSRFTKTKPANLTIDATKSKEDVPAPQASPLMDLQGIDLSSFGGDFSANLISLPALQQSIPTSPTIAQDASSKSFKPALNNRTTSELEQRAELPPPRKLAKDDDEFRPNSSSMSKIYHLRKNPGSTPELSLVGSAESVRKKSDDTNTTQASEVLPQPSPNRQEDASSTRRRERTFRNPLSRTKSIRRDSSSSKTKPNTKDLFDRPPKTAPLQSDWQSSSDLLTAKHREKRGKSAERAIASESEDGTPVDRMATRDKFMSGSKNVMHKAKTGGGQLLNKLGKIGRTANHQVPDSEWKPSIITLPLVEQTRVTRISKDLESCRDKTEYWMPSLPWRCIDYLNLNSESEGLYRVPGSGPQVKRWQRRFDTELDVDLLDEKELYDPNTISSLLKSWLREQPTELFPSHTQVSLGVELAKANPDYNKVGQPAPQLLRDALSELPPHNYYLLFAITCHLSLLLGHTDKNKMDLHNLAVCIGPCLRMERWLFNYLVGDWRNCWQGCFTEKHFLAVEKAWEEGRDLDSDTELAGATRSLSIPENALRRHQENVHPEQSLSALPDYTHYVSGSLPNPGFSKNIVVPEIVQRPATAQGEATPETSPAAVPQRPKSHSRSHSDVPMSPTQPSSLSFPFKVRNG</sequence>
<feature type="region of interest" description="Disordered" evidence="2">
    <location>
        <begin position="1"/>
        <end position="29"/>
    </location>
</feature>
<dbReference type="GO" id="GO:0005938">
    <property type="term" value="C:cell cortex"/>
    <property type="evidence" value="ECO:0007669"/>
    <property type="project" value="UniProtKB-ARBA"/>
</dbReference>
<keyword evidence="1" id="KW-0343">GTPase activation</keyword>
<feature type="compositionally biased region" description="Basic and acidic residues" evidence="2">
    <location>
        <begin position="197"/>
        <end position="206"/>
    </location>
</feature>
<dbReference type="GO" id="GO:0005096">
    <property type="term" value="F:GTPase activator activity"/>
    <property type="evidence" value="ECO:0007669"/>
    <property type="project" value="UniProtKB-KW"/>
</dbReference>
<name>A0A6A6PLX3_9PEZI</name>
<keyword evidence="5" id="KW-1185">Reference proteome</keyword>
<accession>A0A6A6PLX3</accession>
<feature type="domain" description="Rho-GAP" evidence="3">
    <location>
        <begin position="315"/>
        <end position="519"/>
    </location>
</feature>
<dbReference type="InterPro" id="IPR050729">
    <property type="entry name" value="Rho-GAP"/>
</dbReference>
<dbReference type="InterPro" id="IPR008936">
    <property type="entry name" value="Rho_GTPase_activation_prot"/>
</dbReference>
<dbReference type="Proteomes" id="UP000799767">
    <property type="component" value="Unassembled WGS sequence"/>
</dbReference>
<dbReference type="PANTHER" id="PTHR23176:SF125">
    <property type="entry name" value="GTPASE ACTIVATOR (BEM2), PUTATIVE (AFU_ORTHOLOGUE AFUA_7G04450)-RELATED"/>
    <property type="match status" value="1"/>
</dbReference>
<dbReference type="SUPFAM" id="SSF48350">
    <property type="entry name" value="GTPase activation domain, GAP"/>
    <property type="match status" value="1"/>
</dbReference>
<dbReference type="InterPro" id="IPR000198">
    <property type="entry name" value="RhoGAP_dom"/>
</dbReference>
<evidence type="ECO:0000313" key="5">
    <source>
        <dbReference type="Proteomes" id="UP000799767"/>
    </source>
</evidence>
<feature type="region of interest" description="Disordered" evidence="2">
    <location>
        <begin position="61"/>
        <end position="248"/>
    </location>
</feature>
<dbReference type="AlphaFoldDB" id="A0A6A6PLX3"/>
<proteinExistence type="predicted"/>
<dbReference type="EMBL" id="MU001638">
    <property type="protein sequence ID" value="KAF2481039.1"/>
    <property type="molecule type" value="Genomic_DNA"/>
</dbReference>
<dbReference type="PROSITE" id="PS50238">
    <property type="entry name" value="RHOGAP"/>
    <property type="match status" value="1"/>
</dbReference>
<dbReference type="Gene3D" id="1.10.555.10">
    <property type="entry name" value="Rho GTPase activation protein"/>
    <property type="match status" value="1"/>
</dbReference>
<dbReference type="GeneID" id="54470914"/>
<evidence type="ECO:0000259" key="3">
    <source>
        <dbReference type="PROSITE" id="PS50238"/>
    </source>
</evidence>
<feature type="compositionally biased region" description="Polar residues" evidence="2">
    <location>
        <begin position="61"/>
        <end position="84"/>
    </location>
</feature>
<dbReference type="GO" id="GO:0007165">
    <property type="term" value="P:signal transduction"/>
    <property type="evidence" value="ECO:0007669"/>
    <property type="project" value="InterPro"/>
</dbReference>
<dbReference type="Pfam" id="PF00620">
    <property type="entry name" value="RhoGAP"/>
    <property type="match status" value="1"/>
</dbReference>
<reference evidence="4" key="1">
    <citation type="journal article" date="2020" name="Stud. Mycol.">
        <title>101 Dothideomycetes genomes: a test case for predicting lifestyles and emergence of pathogens.</title>
        <authorList>
            <person name="Haridas S."/>
            <person name="Albert R."/>
            <person name="Binder M."/>
            <person name="Bloem J."/>
            <person name="Labutti K."/>
            <person name="Salamov A."/>
            <person name="Andreopoulos B."/>
            <person name="Baker S."/>
            <person name="Barry K."/>
            <person name="Bills G."/>
            <person name="Bluhm B."/>
            <person name="Cannon C."/>
            <person name="Castanera R."/>
            <person name="Culley D."/>
            <person name="Daum C."/>
            <person name="Ezra D."/>
            <person name="Gonzalez J."/>
            <person name="Henrissat B."/>
            <person name="Kuo A."/>
            <person name="Liang C."/>
            <person name="Lipzen A."/>
            <person name="Lutzoni F."/>
            <person name="Magnuson J."/>
            <person name="Mondo S."/>
            <person name="Nolan M."/>
            <person name="Ohm R."/>
            <person name="Pangilinan J."/>
            <person name="Park H.-J."/>
            <person name="Ramirez L."/>
            <person name="Alfaro M."/>
            <person name="Sun H."/>
            <person name="Tritt A."/>
            <person name="Yoshinaga Y."/>
            <person name="Zwiers L.-H."/>
            <person name="Turgeon B."/>
            <person name="Goodwin S."/>
            <person name="Spatafora J."/>
            <person name="Crous P."/>
            <person name="Grigoriev I."/>
        </authorList>
    </citation>
    <scope>NUCLEOTIDE SEQUENCE</scope>
    <source>
        <strain evidence="4">CBS 113389</strain>
    </source>
</reference>
<dbReference type="OrthoDB" id="185175at2759"/>
<evidence type="ECO:0000256" key="1">
    <source>
        <dbReference type="ARBA" id="ARBA00022468"/>
    </source>
</evidence>
<dbReference type="CDD" id="cd00159">
    <property type="entry name" value="RhoGAP"/>
    <property type="match status" value="1"/>
</dbReference>
<feature type="compositionally biased region" description="Low complexity" evidence="2">
    <location>
        <begin position="211"/>
        <end position="222"/>
    </location>
</feature>
<dbReference type="PANTHER" id="PTHR23176">
    <property type="entry name" value="RHO/RAC/CDC GTPASE-ACTIVATING PROTEIN"/>
    <property type="match status" value="1"/>
</dbReference>
<protein>
    <recommendedName>
        <fullName evidence="3">Rho-GAP domain-containing protein</fullName>
    </recommendedName>
</protein>
<feature type="region of interest" description="Disordered" evidence="2">
    <location>
        <begin position="584"/>
        <end position="632"/>
    </location>
</feature>
<evidence type="ECO:0000313" key="4">
    <source>
        <dbReference type="EMBL" id="KAF2481039.1"/>
    </source>
</evidence>
<evidence type="ECO:0000256" key="2">
    <source>
        <dbReference type="SAM" id="MobiDB-lite"/>
    </source>
</evidence>